<dbReference type="Proteomes" id="UP000885936">
    <property type="component" value="Unassembled WGS sequence"/>
</dbReference>
<evidence type="ECO:0000313" key="10">
    <source>
        <dbReference type="EMBL" id="OFV65577.1"/>
    </source>
</evidence>
<dbReference type="GO" id="GO:0004014">
    <property type="term" value="F:adenosylmethionine decarboxylase activity"/>
    <property type="evidence" value="ECO:0007669"/>
    <property type="project" value="InterPro"/>
</dbReference>
<dbReference type="InterPro" id="IPR003826">
    <property type="entry name" value="AdoMetDC_fam_prok"/>
</dbReference>
<dbReference type="AlphaFoldDB" id="A0A1F2P2V5"/>
<protein>
    <submittedName>
        <fullName evidence="10">S-adenosylmethionine decarboxylase</fullName>
        <ecNumber evidence="10">4.1.1.-</ecNumber>
    </submittedName>
</protein>
<keyword evidence="5" id="KW-0865">Zymogen</keyword>
<gene>
    <name evidence="9" type="ORF">ENI32_08235</name>
    <name evidence="10" type="ORF">SBU_001505</name>
</gene>
<evidence type="ECO:0000256" key="3">
    <source>
        <dbReference type="ARBA" id="ARBA00022813"/>
    </source>
</evidence>
<evidence type="ECO:0000256" key="7">
    <source>
        <dbReference type="ARBA" id="ARBA00023270"/>
    </source>
</evidence>
<organism evidence="10 11">
    <name type="scientific">Candidatus Syntropharchaeum butanivorans</name>
    <dbReference type="NCBI Taxonomy" id="1839936"/>
    <lineage>
        <taxon>Archaea</taxon>
        <taxon>Methanobacteriati</taxon>
        <taxon>Methanobacteriota</taxon>
        <taxon>Stenosarchaea group</taxon>
        <taxon>Methanomicrobia</taxon>
        <taxon>Methanosarcinales</taxon>
        <taxon>ANME-2 cluster</taxon>
        <taxon>Candidatus Syntropharchaeum</taxon>
    </lineage>
</organism>
<evidence type="ECO:0000313" key="11">
    <source>
        <dbReference type="Proteomes" id="UP000185779"/>
    </source>
</evidence>
<evidence type="ECO:0000256" key="1">
    <source>
        <dbReference type="ARBA" id="ARBA00001928"/>
    </source>
</evidence>
<dbReference type="GO" id="GO:0008295">
    <property type="term" value="P:spermidine biosynthetic process"/>
    <property type="evidence" value="ECO:0007669"/>
    <property type="project" value="InterPro"/>
</dbReference>
<accession>A0A1F2P2V5</accession>
<reference evidence="10 11" key="1">
    <citation type="submission" date="2016-05" db="EMBL/GenBank/DDBJ databases">
        <title>Microbial consortia oxidize butane by reversing methanogenesis.</title>
        <authorList>
            <person name="Laso-Perez R."/>
            <person name="Richter M."/>
            <person name="Wegener G."/>
            <person name="Musat F."/>
        </authorList>
    </citation>
    <scope>NUCLEOTIDE SEQUENCE [LARGE SCALE GENOMIC DNA]</scope>
    <source>
        <strain evidence="10">BOX1</strain>
    </source>
</reference>
<sequence>MVEVLKLGDVDAAFTEGGAWGLSTSIDLHGCDPQLIRDPEMIKRYIDELCDLIDMKPFGEMEIVYFGEKNDNGGYSVVQFIETSLISAHFVDRTNNGYIDVFSCKPYDPELVAKFSKEFFRADDMRVHTLIRG</sequence>
<keyword evidence="11" id="KW-1185">Reference proteome</keyword>
<name>A0A1F2P2V5_9EURY</name>
<evidence type="ECO:0000256" key="4">
    <source>
        <dbReference type="ARBA" id="ARBA00023115"/>
    </source>
</evidence>
<dbReference type="EMBL" id="LYOR01000010">
    <property type="protein sequence ID" value="OFV65577.1"/>
    <property type="molecule type" value="Genomic_DNA"/>
</dbReference>
<evidence type="ECO:0000256" key="2">
    <source>
        <dbReference type="ARBA" id="ARBA00022793"/>
    </source>
</evidence>
<keyword evidence="6 10" id="KW-0456">Lyase</keyword>
<keyword evidence="2" id="KW-0210">Decarboxylase</keyword>
<dbReference type="Pfam" id="PF02675">
    <property type="entry name" value="AdoMet_dc"/>
    <property type="match status" value="1"/>
</dbReference>
<dbReference type="EMBL" id="DRIE01000133">
    <property type="protein sequence ID" value="HEC57839.1"/>
    <property type="molecule type" value="Genomic_DNA"/>
</dbReference>
<comment type="cofactor">
    <cofactor evidence="1">
        <name>pyruvate</name>
        <dbReference type="ChEBI" id="CHEBI:15361"/>
    </cofactor>
</comment>
<keyword evidence="7" id="KW-0704">Schiff base</keyword>
<dbReference type="PATRIC" id="fig|1839936.3.peg.1529"/>
<dbReference type="InterPro" id="IPR016067">
    <property type="entry name" value="S-AdoMet_deCO2ase_core"/>
</dbReference>
<reference evidence="9" key="2">
    <citation type="journal article" date="2020" name="mSystems">
        <title>Genome- and Community-Level Interaction Insights into Carbon Utilization and Element Cycling Functions of Hydrothermarchaeota in Hydrothermal Sediment.</title>
        <authorList>
            <person name="Zhou Z."/>
            <person name="Liu Y."/>
            <person name="Xu W."/>
            <person name="Pan J."/>
            <person name="Luo Z.H."/>
            <person name="Li M."/>
        </authorList>
    </citation>
    <scope>NUCLEOTIDE SEQUENCE [LARGE SCALE GENOMIC DNA]</scope>
    <source>
        <strain evidence="9">HyVt-386</strain>
    </source>
</reference>
<keyword evidence="4" id="KW-0620">Polyamine biosynthesis</keyword>
<comment type="caution">
    <text evidence="10">The sequence shown here is derived from an EMBL/GenBank/DDBJ whole genome shotgun (WGS) entry which is preliminary data.</text>
</comment>
<evidence type="ECO:0000313" key="9">
    <source>
        <dbReference type="EMBL" id="HEC57839.1"/>
    </source>
</evidence>
<keyword evidence="3" id="KW-0068">Autocatalytic cleavage</keyword>
<evidence type="ECO:0000256" key="6">
    <source>
        <dbReference type="ARBA" id="ARBA00023239"/>
    </source>
</evidence>
<dbReference type="Gene3D" id="3.60.90.10">
    <property type="entry name" value="S-adenosylmethionine decarboxylase"/>
    <property type="match status" value="1"/>
</dbReference>
<dbReference type="EC" id="4.1.1.-" evidence="10"/>
<dbReference type="Proteomes" id="UP000185779">
    <property type="component" value="Unassembled WGS sequence"/>
</dbReference>
<evidence type="ECO:0000256" key="5">
    <source>
        <dbReference type="ARBA" id="ARBA00023145"/>
    </source>
</evidence>
<dbReference type="STRING" id="1839936.SBU_001505"/>
<evidence type="ECO:0000256" key="8">
    <source>
        <dbReference type="ARBA" id="ARBA00023317"/>
    </source>
</evidence>
<keyword evidence="8" id="KW-0670">Pyruvate</keyword>
<proteinExistence type="predicted"/>
<dbReference type="SUPFAM" id="SSF56276">
    <property type="entry name" value="S-adenosylmethionine decarboxylase"/>
    <property type="match status" value="1"/>
</dbReference>